<evidence type="ECO:0000313" key="6">
    <source>
        <dbReference type="Proteomes" id="UP001221519"/>
    </source>
</evidence>
<dbReference type="PANTHER" id="PTHR43630">
    <property type="entry name" value="POLY-BETA-1,6-N-ACETYL-D-GLUCOSAMINE SYNTHASE"/>
    <property type="match status" value="1"/>
</dbReference>
<evidence type="ECO:0000256" key="1">
    <source>
        <dbReference type="ARBA" id="ARBA00006739"/>
    </source>
</evidence>
<feature type="transmembrane region" description="Helical" evidence="4">
    <location>
        <begin position="330"/>
        <end position="348"/>
    </location>
</feature>
<dbReference type="RefSeq" id="WP_052512170.1">
    <property type="nucleotide sequence ID" value="NZ_CP118109.1"/>
</dbReference>
<organism evidence="5 6">
    <name type="scientific">Paenibacillus urinalis</name>
    <dbReference type="NCBI Taxonomy" id="521520"/>
    <lineage>
        <taxon>Bacteria</taxon>
        <taxon>Bacillati</taxon>
        <taxon>Bacillota</taxon>
        <taxon>Bacilli</taxon>
        <taxon>Bacillales</taxon>
        <taxon>Paenibacillaceae</taxon>
        <taxon>Paenibacillus</taxon>
    </lineage>
</organism>
<feature type="transmembrane region" description="Helical" evidence="4">
    <location>
        <begin position="303"/>
        <end position="324"/>
    </location>
</feature>
<keyword evidence="2" id="KW-0328">Glycosyltransferase</keyword>
<name>A0ABY7XHE0_9BACL</name>
<accession>A0ABY7XHE0</accession>
<evidence type="ECO:0000256" key="2">
    <source>
        <dbReference type="ARBA" id="ARBA00022676"/>
    </source>
</evidence>
<evidence type="ECO:0000256" key="4">
    <source>
        <dbReference type="SAM" id="Phobius"/>
    </source>
</evidence>
<comment type="similarity">
    <text evidence="1">Belongs to the glycosyltransferase 2 family.</text>
</comment>
<sequence>MKTFFEVMQIVIFLWLSYWFVIGLFGFGKAKKLANHAPENRFLLLIPANNEAAVISDILENLKQIDYPDHLYDICLIADNCQDNTAEIGRSKDVMVLEHFYLPGEKKGKPYAIRYAIETVDLNQYDAICVFDADNLVSRNYLEQMNNHLCAGEKIVQCYIDTKNPTDNFVTIAFDTSFRVMNRSWQLAKSRLGLSNVIGGTGFCVEMNVFREVGWTAKSLTEDLEFTMQALLRGVKTTWCHHAKVYDEKPTGFKDSCIQRLRWSRGHWDVCFKYTAPLLKRAFIKGDLSAFDSVLYLLNPGRIAAAFIMSSFFYIALVFGHTLYDTIIPMWVYTFMLLSNFMYIHISLKDAKHKVNTFKAYFYLNLISLSNIPLYFWSFLTFSKKVWVTTKHTKSSSLQQVEDLV</sequence>
<keyword evidence="5" id="KW-0614">Plasmid</keyword>
<dbReference type="CDD" id="cd06438">
    <property type="entry name" value="EpsO_like"/>
    <property type="match status" value="1"/>
</dbReference>
<keyword evidence="4" id="KW-0812">Transmembrane</keyword>
<keyword evidence="4" id="KW-0472">Membrane</keyword>
<evidence type="ECO:0000313" key="5">
    <source>
        <dbReference type="EMBL" id="WDI05207.1"/>
    </source>
</evidence>
<protein>
    <submittedName>
        <fullName evidence="5">Glycosyltransferase family 2 protein</fullName>
    </submittedName>
</protein>
<dbReference type="Pfam" id="PF13641">
    <property type="entry name" value="Glyco_tranf_2_3"/>
    <property type="match status" value="1"/>
</dbReference>
<keyword evidence="3" id="KW-0808">Transferase</keyword>
<gene>
    <name evidence="5" type="ORF">PUW25_25705</name>
</gene>
<geneLocation type="plasmid" evidence="5 6">
    <name>unnamed1</name>
</geneLocation>
<dbReference type="PANTHER" id="PTHR43630:SF1">
    <property type="entry name" value="POLY-BETA-1,6-N-ACETYL-D-GLUCOSAMINE SYNTHASE"/>
    <property type="match status" value="1"/>
</dbReference>
<dbReference type="InterPro" id="IPR029044">
    <property type="entry name" value="Nucleotide-diphossugar_trans"/>
</dbReference>
<dbReference type="Gene3D" id="3.90.550.10">
    <property type="entry name" value="Spore Coat Polysaccharide Biosynthesis Protein SpsA, Chain A"/>
    <property type="match status" value="1"/>
</dbReference>
<feature type="transmembrane region" description="Helical" evidence="4">
    <location>
        <begin position="360"/>
        <end position="380"/>
    </location>
</feature>
<keyword evidence="4" id="KW-1133">Transmembrane helix</keyword>
<dbReference type="SUPFAM" id="SSF53448">
    <property type="entry name" value="Nucleotide-diphospho-sugar transferases"/>
    <property type="match status" value="1"/>
</dbReference>
<reference evidence="5 6" key="1">
    <citation type="submission" date="2023-02" db="EMBL/GenBank/DDBJ databases">
        <title>Pathogen: clinical or host-associated sample.</title>
        <authorList>
            <person name="Hergert J."/>
            <person name="Casey R."/>
            <person name="Wagner J."/>
            <person name="Young E.L."/>
            <person name="Oakeson K.F."/>
        </authorList>
    </citation>
    <scope>NUCLEOTIDE SEQUENCE [LARGE SCALE GENOMIC DNA]</scope>
    <source>
        <strain evidence="5 6">2022CK-00829</strain>
        <plasmid evidence="5 6">unnamed1</plasmid>
    </source>
</reference>
<evidence type="ECO:0000256" key="3">
    <source>
        <dbReference type="ARBA" id="ARBA00022679"/>
    </source>
</evidence>
<keyword evidence="6" id="KW-1185">Reference proteome</keyword>
<dbReference type="Proteomes" id="UP001221519">
    <property type="component" value="Plasmid unnamed1"/>
</dbReference>
<feature type="transmembrane region" description="Helical" evidence="4">
    <location>
        <begin position="6"/>
        <end position="27"/>
    </location>
</feature>
<dbReference type="EMBL" id="CP118109">
    <property type="protein sequence ID" value="WDI05207.1"/>
    <property type="molecule type" value="Genomic_DNA"/>
</dbReference>
<proteinExistence type="inferred from homology"/>